<dbReference type="Gene3D" id="3.30.40.10">
    <property type="entry name" value="Zinc/RING finger domain, C3HC4 (zinc finger)"/>
    <property type="match status" value="1"/>
</dbReference>
<feature type="domain" description="U-box" evidence="3">
    <location>
        <begin position="7"/>
        <end position="80"/>
    </location>
</feature>
<dbReference type="InterPro" id="IPR051266">
    <property type="entry name" value="CLCR"/>
</dbReference>
<dbReference type="STRING" id="1754190.A0A1Y2F1W6"/>
<dbReference type="InterPro" id="IPR013083">
    <property type="entry name" value="Znf_RING/FYVE/PHD"/>
</dbReference>
<dbReference type="SUPFAM" id="SSF53300">
    <property type="entry name" value="vWA-like"/>
    <property type="match status" value="1"/>
</dbReference>
<dbReference type="AlphaFoldDB" id="A0A1Y2F1W6"/>
<organism evidence="4 5">
    <name type="scientific">Neocallimastix californiae</name>
    <dbReference type="NCBI Taxonomy" id="1754190"/>
    <lineage>
        <taxon>Eukaryota</taxon>
        <taxon>Fungi</taxon>
        <taxon>Fungi incertae sedis</taxon>
        <taxon>Chytridiomycota</taxon>
        <taxon>Chytridiomycota incertae sedis</taxon>
        <taxon>Neocallimastigomycetes</taxon>
        <taxon>Neocallimastigales</taxon>
        <taxon>Neocallimastigaceae</taxon>
        <taxon>Neocallimastix</taxon>
    </lineage>
</organism>
<dbReference type="InterPro" id="IPR036465">
    <property type="entry name" value="vWFA_dom_sf"/>
</dbReference>
<dbReference type="Pfam" id="PF04564">
    <property type="entry name" value="U-box"/>
    <property type="match status" value="1"/>
</dbReference>
<evidence type="ECO:0000313" key="5">
    <source>
        <dbReference type="Proteomes" id="UP000193920"/>
    </source>
</evidence>
<evidence type="ECO:0000313" key="4">
    <source>
        <dbReference type="EMBL" id="ORY77833.1"/>
    </source>
</evidence>
<proteinExistence type="predicted"/>
<dbReference type="PANTHER" id="PTHR10579">
    <property type="entry name" value="CALCIUM-ACTIVATED CHLORIDE CHANNEL REGULATOR"/>
    <property type="match status" value="1"/>
</dbReference>
<feature type="region of interest" description="Disordered" evidence="1">
    <location>
        <begin position="430"/>
        <end position="456"/>
    </location>
</feature>
<evidence type="ECO:0000259" key="3">
    <source>
        <dbReference type="PROSITE" id="PS51698"/>
    </source>
</evidence>
<dbReference type="Gene3D" id="3.40.50.410">
    <property type="entry name" value="von Willebrand factor, type A domain"/>
    <property type="match status" value="1"/>
</dbReference>
<dbReference type="PANTHER" id="PTHR10579:SF43">
    <property type="entry name" value="ZINC FINGER (C3HC4-TYPE RING FINGER) FAMILY PROTEIN"/>
    <property type="match status" value="1"/>
</dbReference>
<protein>
    <submittedName>
        <fullName evidence="4">VWA-like protein</fullName>
    </submittedName>
</protein>
<dbReference type="SUPFAM" id="SSF57850">
    <property type="entry name" value="RING/U-box"/>
    <property type="match status" value="1"/>
</dbReference>
<dbReference type="SMART" id="SM00504">
    <property type="entry name" value="Ubox"/>
    <property type="match status" value="1"/>
</dbReference>
<keyword evidence="5" id="KW-1185">Reference proteome</keyword>
<dbReference type="InterPro" id="IPR003613">
    <property type="entry name" value="Ubox_domain"/>
</dbReference>
<gene>
    <name evidence="4" type="ORF">LY90DRAFT_665098</name>
</gene>
<accession>A0A1Y2F1W6</accession>
<dbReference type="GO" id="GO:0004842">
    <property type="term" value="F:ubiquitin-protein transferase activity"/>
    <property type="evidence" value="ECO:0007669"/>
    <property type="project" value="InterPro"/>
</dbReference>
<dbReference type="PROSITE" id="PS51698">
    <property type="entry name" value="U_BOX"/>
    <property type="match status" value="1"/>
</dbReference>
<dbReference type="Proteomes" id="UP000193920">
    <property type="component" value="Unassembled WGS sequence"/>
</dbReference>
<dbReference type="Pfam" id="PF00092">
    <property type="entry name" value="VWA"/>
    <property type="match status" value="1"/>
</dbReference>
<name>A0A1Y2F1W6_9FUNG</name>
<dbReference type="GO" id="GO:0016567">
    <property type="term" value="P:protein ubiquitination"/>
    <property type="evidence" value="ECO:0007669"/>
    <property type="project" value="InterPro"/>
</dbReference>
<comment type="caution">
    <text evidence="4">The sequence shown here is derived from an EMBL/GenBank/DDBJ whole genome shotgun (WGS) entry which is preliminary data.</text>
</comment>
<feature type="compositionally biased region" description="Acidic residues" evidence="1">
    <location>
        <begin position="441"/>
        <end position="456"/>
    </location>
</feature>
<feature type="domain" description="VWFA" evidence="2">
    <location>
        <begin position="151"/>
        <end position="348"/>
    </location>
</feature>
<dbReference type="EMBL" id="MCOG01000018">
    <property type="protein sequence ID" value="ORY77833.1"/>
    <property type="molecule type" value="Genomic_DNA"/>
</dbReference>
<dbReference type="InterPro" id="IPR002035">
    <property type="entry name" value="VWF_A"/>
</dbReference>
<evidence type="ECO:0000259" key="2">
    <source>
        <dbReference type="PROSITE" id="PS50234"/>
    </source>
</evidence>
<sequence length="520" mass="59845">MNNKNNNIPNEYLCPITKDIMREPFHMPDGLVYEKEAIKLALEKIHISPITKMEMKLSDGYINDEIKDLINNYIKENNIELINIDEKIKNLKFAEILTENSLKLKCKEIENIEFEELFAHYISKERRMNLCDNFIHVCMKPKKVKTTLPVCLFCVVDISNSMSINCCKNIESLEAIEITRLELIKHSLKTIVSSLRKEDIICVIEFGSNAKITVHPTELSNKIIKEDVIEKINKMCTSGMTNMWAGIKLAIENINSIPYKNYQKSIMIFTDGDSNSNPPEGVYRALQNTLKNNDDQFTISTFSYGNDVKEDLLIDIANLGNGVYGYCSDGTMVGTVFINYMANILSMITPITKITLNQNDKVIESKIIGPLYRGTYRNAIFQIDNKKYLKNIKKTKITLEFPIIGQKFDVPLNLDVVDIQKYIDDKSELEEKDKEIQNASDSDDELLDEESDEEETDIKIKDIDTDLLIEEKDSVPIQYEEILLNQILRNKFINILKIITNTSKLGSNKYQNQKTKKYIE</sequence>
<dbReference type="OrthoDB" id="299997at2759"/>
<evidence type="ECO:0000256" key="1">
    <source>
        <dbReference type="SAM" id="MobiDB-lite"/>
    </source>
</evidence>
<dbReference type="PROSITE" id="PS50234">
    <property type="entry name" value="VWFA"/>
    <property type="match status" value="1"/>
</dbReference>
<dbReference type="SMART" id="SM00327">
    <property type="entry name" value="VWA"/>
    <property type="match status" value="1"/>
</dbReference>
<reference evidence="4 5" key="1">
    <citation type="submission" date="2016-08" db="EMBL/GenBank/DDBJ databases">
        <title>A Parts List for Fungal Cellulosomes Revealed by Comparative Genomics.</title>
        <authorList>
            <consortium name="DOE Joint Genome Institute"/>
            <person name="Haitjema C.H."/>
            <person name="Gilmore S.P."/>
            <person name="Henske J.K."/>
            <person name="Solomon K.V."/>
            <person name="De Groot R."/>
            <person name="Kuo A."/>
            <person name="Mondo S.J."/>
            <person name="Salamov A.A."/>
            <person name="Labutti K."/>
            <person name="Zhao Z."/>
            <person name="Chiniquy J."/>
            <person name="Barry K."/>
            <person name="Brewer H.M."/>
            <person name="Purvine S.O."/>
            <person name="Wright A.T."/>
            <person name="Boxma B."/>
            <person name="Van Alen T."/>
            <person name="Hackstein J.H."/>
            <person name="Baker S.E."/>
            <person name="Grigoriev I.V."/>
            <person name="O'Malley M.A."/>
        </authorList>
    </citation>
    <scope>NUCLEOTIDE SEQUENCE [LARGE SCALE GENOMIC DNA]</scope>
    <source>
        <strain evidence="4 5">G1</strain>
    </source>
</reference>